<reference evidence="1" key="1">
    <citation type="submission" date="2023-10" db="EMBL/GenBank/DDBJ databases">
        <authorList>
            <person name="Domelevo Entfellner J.-B."/>
        </authorList>
    </citation>
    <scope>NUCLEOTIDE SEQUENCE</scope>
</reference>
<organism evidence="1 2">
    <name type="scientific">Sphenostylis stenocarpa</name>
    <dbReference type="NCBI Taxonomy" id="92480"/>
    <lineage>
        <taxon>Eukaryota</taxon>
        <taxon>Viridiplantae</taxon>
        <taxon>Streptophyta</taxon>
        <taxon>Embryophyta</taxon>
        <taxon>Tracheophyta</taxon>
        <taxon>Spermatophyta</taxon>
        <taxon>Magnoliopsida</taxon>
        <taxon>eudicotyledons</taxon>
        <taxon>Gunneridae</taxon>
        <taxon>Pentapetalae</taxon>
        <taxon>rosids</taxon>
        <taxon>fabids</taxon>
        <taxon>Fabales</taxon>
        <taxon>Fabaceae</taxon>
        <taxon>Papilionoideae</taxon>
        <taxon>50 kb inversion clade</taxon>
        <taxon>NPAAA clade</taxon>
        <taxon>indigoferoid/millettioid clade</taxon>
        <taxon>Phaseoleae</taxon>
        <taxon>Sphenostylis</taxon>
    </lineage>
</organism>
<accession>A0AA86T880</accession>
<dbReference type="Gramene" id="rna-AYBTSS11_LOCUS16240">
    <property type="protein sequence ID" value="CAJ1955654.1"/>
    <property type="gene ID" value="gene-AYBTSS11_LOCUS16240"/>
</dbReference>
<dbReference type="EMBL" id="OY731402">
    <property type="protein sequence ID" value="CAJ1955654.1"/>
    <property type="molecule type" value="Genomic_DNA"/>
</dbReference>
<protein>
    <submittedName>
        <fullName evidence="1">Uncharacterized protein</fullName>
    </submittedName>
</protein>
<gene>
    <name evidence="1" type="ORF">AYBTSS11_LOCUS16240</name>
</gene>
<proteinExistence type="predicted"/>
<dbReference type="AlphaFoldDB" id="A0AA86T880"/>
<keyword evidence="2" id="KW-1185">Reference proteome</keyword>
<sequence>MEKPHGPHLHHYLLYSTQPFLTIHHHCANRTQIDAYKRESEVWNRTHRSYSLSSSFLLSIGVCDCIFRGRRVFSRVFGLFALRFHSPLRRRFDVTDTPFFFSKLYHPPFPCIFCFFLTHRFSGML</sequence>
<evidence type="ECO:0000313" key="2">
    <source>
        <dbReference type="Proteomes" id="UP001189624"/>
    </source>
</evidence>
<name>A0AA86T880_9FABA</name>
<evidence type="ECO:0000313" key="1">
    <source>
        <dbReference type="EMBL" id="CAJ1955654.1"/>
    </source>
</evidence>
<dbReference type="Proteomes" id="UP001189624">
    <property type="component" value="Chromosome 5"/>
</dbReference>